<dbReference type="AlphaFoldDB" id="A0A9P8VTL6"/>
<keyword evidence="1" id="KW-0812">Transmembrane</keyword>
<name>A0A9P8VTL6_9HYPO</name>
<feature type="transmembrane region" description="Helical" evidence="1">
    <location>
        <begin position="122"/>
        <end position="145"/>
    </location>
</feature>
<dbReference type="Proteomes" id="UP000777438">
    <property type="component" value="Unassembled WGS sequence"/>
</dbReference>
<feature type="transmembrane region" description="Helical" evidence="1">
    <location>
        <begin position="221"/>
        <end position="240"/>
    </location>
</feature>
<gene>
    <name evidence="3" type="ORF">B0T10DRAFT_417131</name>
</gene>
<keyword evidence="1" id="KW-1133">Transmembrane helix</keyword>
<organism evidence="3 4">
    <name type="scientific">Thelonectria olida</name>
    <dbReference type="NCBI Taxonomy" id="1576542"/>
    <lineage>
        <taxon>Eukaryota</taxon>
        <taxon>Fungi</taxon>
        <taxon>Dikarya</taxon>
        <taxon>Ascomycota</taxon>
        <taxon>Pezizomycotina</taxon>
        <taxon>Sordariomycetes</taxon>
        <taxon>Hypocreomycetidae</taxon>
        <taxon>Hypocreales</taxon>
        <taxon>Nectriaceae</taxon>
        <taxon>Thelonectria</taxon>
    </lineage>
</organism>
<sequence>MLVPPTGLFALSICVLSGCRTHMERNYSIINWPRSTVALIWGQDCANATADYIPDVYKLGTSGICRVVDGKTKCKAKFPPSLNLAKAVLEDLDKAPSTESDSLQACRESIDKPIAHSTARKLGIAMVSFIVVSIFLNLISLVVAAATDDPFGFACTGILATDALFIFTSLVLCIAMMNYEGGGYLKGVHGGEYSDKKMMGIGIWMLLGMLIGRVLSSPWLVLAAIVILLPIALVFVLFLVRKRGFFAVVRVAVTAD</sequence>
<keyword evidence="4" id="KW-1185">Reference proteome</keyword>
<dbReference type="EMBL" id="JAGPYM010000052">
    <property type="protein sequence ID" value="KAH6871600.1"/>
    <property type="molecule type" value="Genomic_DNA"/>
</dbReference>
<keyword evidence="1" id="KW-0472">Membrane</keyword>
<feature type="chain" id="PRO_5040494505" evidence="2">
    <location>
        <begin position="22"/>
        <end position="256"/>
    </location>
</feature>
<keyword evidence="2" id="KW-0732">Signal</keyword>
<evidence type="ECO:0000313" key="4">
    <source>
        <dbReference type="Proteomes" id="UP000777438"/>
    </source>
</evidence>
<evidence type="ECO:0000256" key="2">
    <source>
        <dbReference type="SAM" id="SignalP"/>
    </source>
</evidence>
<protein>
    <submittedName>
        <fullName evidence="3">Uncharacterized protein</fullName>
    </submittedName>
</protein>
<feature type="transmembrane region" description="Helical" evidence="1">
    <location>
        <begin position="151"/>
        <end position="177"/>
    </location>
</feature>
<comment type="caution">
    <text evidence="3">The sequence shown here is derived from an EMBL/GenBank/DDBJ whole genome shotgun (WGS) entry which is preliminary data.</text>
</comment>
<reference evidence="3 4" key="1">
    <citation type="journal article" date="2021" name="Nat. Commun.">
        <title>Genetic determinants of endophytism in the Arabidopsis root mycobiome.</title>
        <authorList>
            <person name="Mesny F."/>
            <person name="Miyauchi S."/>
            <person name="Thiergart T."/>
            <person name="Pickel B."/>
            <person name="Atanasova L."/>
            <person name="Karlsson M."/>
            <person name="Huettel B."/>
            <person name="Barry K.W."/>
            <person name="Haridas S."/>
            <person name="Chen C."/>
            <person name="Bauer D."/>
            <person name="Andreopoulos W."/>
            <person name="Pangilinan J."/>
            <person name="LaButti K."/>
            <person name="Riley R."/>
            <person name="Lipzen A."/>
            <person name="Clum A."/>
            <person name="Drula E."/>
            <person name="Henrissat B."/>
            <person name="Kohler A."/>
            <person name="Grigoriev I.V."/>
            <person name="Martin F.M."/>
            <person name="Hacquard S."/>
        </authorList>
    </citation>
    <scope>NUCLEOTIDE SEQUENCE [LARGE SCALE GENOMIC DNA]</scope>
    <source>
        <strain evidence="3 4">MPI-CAGE-CH-0241</strain>
    </source>
</reference>
<feature type="signal peptide" evidence="2">
    <location>
        <begin position="1"/>
        <end position="21"/>
    </location>
</feature>
<evidence type="ECO:0000313" key="3">
    <source>
        <dbReference type="EMBL" id="KAH6871600.1"/>
    </source>
</evidence>
<proteinExistence type="predicted"/>
<dbReference type="OrthoDB" id="3556237at2759"/>
<evidence type="ECO:0000256" key="1">
    <source>
        <dbReference type="SAM" id="Phobius"/>
    </source>
</evidence>
<accession>A0A9P8VTL6</accession>